<keyword evidence="2" id="KW-1185">Reference proteome</keyword>
<gene>
    <name evidence="1" type="ORF">POCULU_LOCUS1099</name>
</gene>
<organism evidence="1 2">
    <name type="scientific">Paraglomus occultum</name>
    <dbReference type="NCBI Taxonomy" id="144539"/>
    <lineage>
        <taxon>Eukaryota</taxon>
        <taxon>Fungi</taxon>
        <taxon>Fungi incertae sedis</taxon>
        <taxon>Mucoromycota</taxon>
        <taxon>Glomeromycotina</taxon>
        <taxon>Glomeromycetes</taxon>
        <taxon>Paraglomerales</taxon>
        <taxon>Paraglomeraceae</taxon>
        <taxon>Paraglomus</taxon>
    </lineage>
</organism>
<evidence type="ECO:0000313" key="2">
    <source>
        <dbReference type="Proteomes" id="UP000789572"/>
    </source>
</evidence>
<sequence>FGNPSNGERDRTRYLQQIPSTIQEEQSISFPYGTDDDNGVRDHNYNSHCMGCPPLSLHDKLPVQKYDVSETKLPIRGNKFLDSSRMEAGSSDRISHNISADSRSEDTVPELQDLLEKLKKDPCGFRETRDERLLHPEDREYFCENFGITGVHPVFVDHSGMVVWMLDDRGIMFEWNDMEQGMNYLGIDLRKGRSCRALIDDQIQTIVDYFFKNPNTELPDNQRSWDDQDSFNNSLDDLSETGEKISEKVFRKEDAIASESLPETEKESTQVRLIPMTVHQTISDHVESQSSSPQLFKFTFSPVHPLIILVSSNPIIVSFRYHPQR</sequence>
<feature type="non-terminal residue" evidence="1">
    <location>
        <position position="325"/>
    </location>
</feature>
<reference evidence="1" key="1">
    <citation type="submission" date="2021-06" db="EMBL/GenBank/DDBJ databases">
        <authorList>
            <person name="Kallberg Y."/>
            <person name="Tangrot J."/>
            <person name="Rosling A."/>
        </authorList>
    </citation>
    <scope>NUCLEOTIDE SEQUENCE</scope>
    <source>
        <strain evidence="1">IA702</strain>
    </source>
</reference>
<proteinExistence type="predicted"/>
<dbReference type="EMBL" id="CAJVPJ010000072">
    <property type="protein sequence ID" value="CAG8472176.1"/>
    <property type="molecule type" value="Genomic_DNA"/>
</dbReference>
<dbReference type="OrthoDB" id="2441284at2759"/>
<dbReference type="AlphaFoldDB" id="A0A9N8Z4L4"/>
<protein>
    <submittedName>
        <fullName evidence="1">1211_t:CDS:1</fullName>
    </submittedName>
</protein>
<name>A0A9N8Z4L4_9GLOM</name>
<comment type="caution">
    <text evidence="1">The sequence shown here is derived from an EMBL/GenBank/DDBJ whole genome shotgun (WGS) entry which is preliminary data.</text>
</comment>
<dbReference type="Proteomes" id="UP000789572">
    <property type="component" value="Unassembled WGS sequence"/>
</dbReference>
<accession>A0A9N8Z4L4</accession>
<evidence type="ECO:0000313" key="1">
    <source>
        <dbReference type="EMBL" id="CAG8472176.1"/>
    </source>
</evidence>